<keyword evidence="4 10" id="KW-0812">Transmembrane</keyword>
<reference evidence="12 13" key="1">
    <citation type="submission" date="2017-02" db="EMBL/GenBank/DDBJ databases">
        <authorList>
            <person name="Peterson S.W."/>
        </authorList>
    </citation>
    <scope>NUCLEOTIDE SEQUENCE [LARGE SCALE GENOMIC DNA]</scope>
    <source>
        <strain evidence="12 13">S285</strain>
    </source>
</reference>
<feature type="transmembrane region" description="Helical" evidence="10">
    <location>
        <begin position="113"/>
        <end position="132"/>
    </location>
</feature>
<dbReference type="Proteomes" id="UP000193978">
    <property type="component" value="Chromosome"/>
</dbReference>
<evidence type="ECO:0000256" key="2">
    <source>
        <dbReference type="ARBA" id="ARBA00022475"/>
    </source>
</evidence>
<evidence type="ECO:0000256" key="10">
    <source>
        <dbReference type="SAM" id="Phobius"/>
    </source>
</evidence>
<evidence type="ECO:0000256" key="3">
    <source>
        <dbReference type="ARBA" id="ARBA00022617"/>
    </source>
</evidence>
<dbReference type="InterPro" id="IPR036909">
    <property type="entry name" value="Cyt_c-like_dom_sf"/>
</dbReference>
<evidence type="ECO:0000313" key="13">
    <source>
        <dbReference type="Proteomes" id="UP000193978"/>
    </source>
</evidence>
<dbReference type="GO" id="GO:0009055">
    <property type="term" value="F:electron transfer activity"/>
    <property type="evidence" value="ECO:0007669"/>
    <property type="project" value="InterPro"/>
</dbReference>
<dbReference type="InterPro" id="IPR032694">
    <property type="entry name" value="CopC/D"/>
</dbReference>
<feature type="transmembrane region" description="Helical" evidence="10">
    <location>
        <begin position="318"/>
        <end position="341"/>
    </location>
</feature>
<dbReference type="PANTHER" id="PTHR34820">
    <property type="entry name" value="INNER MEMBRANE PROTEIN YEBZ"/>
    <property type="match status" value="1"/>
</dbReference>
<dbReference type="GO" id="GO:0046872">
    <property type="term" value="F:metal ion binding"/>
    <property type="evidence" value="ECO:0007669"/>
    <property type="project" value="UniProtKB-KW"/>
</dbReference>
<evidence type="ECO:0000256" key="6">
    <source>
        <dbReference type="ARBA" id="ARBA00022989"/>
    </source>
</evidence>
<keyword evidence="8 10" id="KW-0472">Membrane</keyword>
<dbReference type="Gene3D" id="1.10.760.10">
    <property type="entry name" value="Cytochrome c-like domain"/>
    <property type="match status" value="1"/>
</dbReference>
<dbReference type="PANTHER" id="PTHR34820:SF4">
    <property type="entry name" value="INNER MEMBRANE PROTEIN YEBZ"/>
    <property type="match status" value="1"/>
</dbReference>
<organism evidence="12 13">
    <name type="scientific">Methylocystis bryophila</name>
    <dbReference type="NCBI Taxonomy" id="655015"/>
    <lineage>
        <taxon>Bacteria</taxon>
        <taxon>Pseudomonadati</taxon>
        <taxon>Pseudomonadota</taxon>
        <taxon>Alphaproteobacteria</taxon>
        <taxon>Hyphomicrobiales</taxon>
        <taxon>Methylocystaceae</taxon>
        <taxon>Methylocystis</taxon>
    </lineage>
</organism>
<keyword evidence="3 9" id="KW-0349">Heme</keyword>
<accession>A0A1W6MYX1</accession>
<dbReference type="STRING" id="655015.B1812_18700"/>
<feature type="domain" description="Cytochrome c" evidence="11">
    <location>
        <begin position="386"/>
        <end position="479"/>
    </location>
</feature>
<keyword evidence="5 9" id="KW-0479">Metal-binding</keyword>
<evidence type="ECO:0000259" key="11">
    <source>
        <dbReference type="PROSITE" id="PS51007"/>
    </source>
</evidence>
<dbReference type="Pfam" id="PF00034">
    <property type="entry name" value="Cytochrom_C"/>
    <property type="match status" value="1"/>
</dbReference>
<gene>
    <name evidence="12" type="ORF">B1812_18700</name>
</gene>
<evidence type="ECO:0000256" key="8">
    <source>
        <dbReference type="ARBA" id="ARBA00023136"/>
    </source>
</evidence>
<dbReference type="SUPFAM" id="SSF46626">
    <property type="entry name" value="Cytochrome c"/>
    <property type="match status" value="1"/>
</dbReference>
<keyword evidence="13" id="KW-1185">Reference proteome</keyword>
<evidence type="ECO:0000256" key="9">
    <source>
        <dbReference type="PROSITE-ProRule" id="PRU00433"/>
    </source>
</evidence>
<evidence type="ECO:0000256" key="1">
    <source>
        <dbReference type="ARBA" id="ARBA00004651"/>
    </source>
</evidence>
<name>A0A1W6MYX1_9HYPH</name>
<dbReference type="GO" id="GO:0020037">
    <property type="term" value="F:heme binding"/>
    <property type="evidence" value="ECO:0007669"/>
    <property type="project" value="InterPro"/>
</dbReference>
<feature type="transmembrane region" description="Helical" evidence="10">
    <location>
        <begin position="223"/>
        <end position="242"/>
    </location>
</feature>
<feature type="transmembrane region" description="Helical" evidence="10">
    <location>
        <begin position="254"/>
        <end position="278"/>
    </location>
</feature>
<dbReference type="AlphaFoldDB" id="A0A1W6MYX1"/>
<dbReference type="OrthoDB" id="5514238at2"/>
<evidence type="ECO:0000256" key="4">
    <source>
        <dbReference type="ARBA" id="ARBA00022692"/>
    </source>
</evidence>
<evidence type="ECO:0000313" key="12">
    <source>
        <dbReference type="EMBL" id="ARN82784.1"/>
    </source>
</evidence>
<evidence type="ECO:0000256" key="7">
    <source>
        <dbReference type="ARBA" id="ARBA00023004"/>
    </source>
</evidence>
<feature type="transmembrane region" description="Helical" evidence="10">
    <location>
        <begin position="81"/>
        <end position="101"/>
    </location>
</feature>
<keyword evidence="7 9" id="KW-0408">Iron</keyword>
<dbReference type="EMBL" id="CP019948">
    <property type="protein sequence ID" value="ARN82784.1"/>
    <property type="molecule type" value="Genomic_DNA"/>
</dbReference>
<feature type="transmembrane region" description="Helical" evidence="10">
    <location>
        <begin position="144"/>
        <end position="166"/>
    </location>
</feature>
<feature type="transmembrane region" description="Helical" evidence="10">
    <location>
        <begin position="186"/>
        <end position="203"/>
    </location>
</feature>
<dbReference type="InterPro" id="IPR008457">
    <property type="entry name" value="Cu-R_CopD_dom"/>
</dbReference>
<sequence>MSQTFLRFFEALPTALAVGLLLLPLLSEENGARFKPAIALCGVLRAVLGFGLIVLIARAIIPADVPLSFDGLVTFSTSTSVGRAWVATEIVALLFALATLLRLRVDSGVFDKATLGLGGLVLALTSVTGHAIDDSFRWWQQASFLLHTAAGLTWLGGLIGLVWWMFTGRGKSPEVAAKLSERWSNVAKVAIVIVVISGIVMAWENVGSFANLLATPYGRLLTIKLALFCASMLAALALALYLNRRPADKFDFDWYGRVGLAEAVAAAGLVFIAGWIAVITPASHETDLYWPLPFRLSWSATWGYVGAKLPWIDVANWYLAPAWSAVVAVVCAALAAFFWWAPRLRPWRRFSTPGALLLSALFVGSSFATVAYTDTYNDPAVDYTAMSVVRGQKHFNANCVACHGVSGEGNGELASGLKDLKGLPVTPADLTAPHVGNHTIGDIFHWLSYGGTSGVMPGFKETLDPDDRWDVINFLLMMSYSNRARFIGAQPMVQWLIAPDFQLVDPEDKITTFYGLRGTPTLLSFARCNAPEVDEHALEASLAIADETAKAAGANHVTVYQGGCPASLMARAPTNPQAVERAYSIINRYPNEKPSDEIAEAHYLIDRSGYLRARYRHFEDGAGQAAQLSAAIAQLAREPFIIVSLHSH</sequence>
<comment type="subcellular location">
    <subcellularLocation>
        <location evidence="1">Cell membrane</location>
        <topology evidence="1">Multi-pass membrane protein</topology>
    </subcellularLocation>
</comment>
<evidence type="ECO:0000256" key="5">
    <source>
        <dbReference type="ARBA" id="ARBA00022723"/>
    </source>
</evidence>
<feature type="transmembrane region" description="Helical" evidence="10">
    <location>
        <begin position="353"/>
        <end position="372"/>
    </location>
</feature>
<protein>
    <submittedName>
        <fullName evidence="12">Copper resistance protein CopD</fullName>
    </submittedName>
</protein>
<feature type="transmembrane region" description="Helical" evidence="10">
    <location>
        <begin position="6"/>
        <end position="26"/>
    </location>
</feature>
<proteinExistence type="predicted"/>
<dbReference type="GO" id="GO:0005886">
    <property type="term" value="C:plasma membrane"/>
    <property type="evidence" value="ECO:0007669"/>
    <property type="project" value="UniProtKB-SubCell"/>
</dbReference>
<keyword evidence="6 10" id="KW-1133">Transmembrane helix</keyword>
<dbReference type="RefSeq" id="WP_085772918.1">
    <property type="nucleotide sequence ID" value="NZ_AP027149.1"/>
</dbReference>
<feature type="transmembrane region" description="Helical" evidence="10">
    <location>
        <begin position="38"/>
        <end position="61"/>
    </location>
</feature>
<dbReference type="KEGG" id="mbry:B1812_18700"/>
<dbReference type="Pfam" id="PF05425">
    <property type="entry name" value="CopD"/>
    <property type="match status" value="1"/>
</dbReference>
<dbReference type="SUPFAM" id="SSF52833">
    <property type="entry name" value="Thioredoxin-like"/>
    <property type="match status" value="1"/>
</dbReference>
<dbReference type="InterPro" id="IPR036249">
    <property type="entry name" value="Thioredoxin-like_sf"/>
</dbReference>
<dbReference type="InterPro" id="IPR009056">
    <property type="entry name" value="Cyt_c-like_dom"/>
</dbReference>
<dbReference type="GO" id="GO:0006825">
    <property type="term" value="P:copper ion transport"/>
    <property type="evidence" value="ECO:0007669"/>
    <property type="project" value="InterPro"/>
</dbReference>
<dbReference type="PROSITE" id="PS51007">
    <property type="entry name" value="CYTC"/>
    <property type="match status" value="1"/>
</dbReference>
<keyword evidence="2" id="KW-1003">Cell membrane</keyword>